<dbReference type="PANTHER" id="PTHR11063:SF8">
    <property type="entry name" value="DELTA-1-PYRROLINE-5-CARBOXYLATE SYNTHASE"/>
    <property type="match status" value="1"/>
</dbReference>
<evidence type="ECO:0000256" key="5">
    <source>
        <dbReference type="ARBA" id="ARBA00023002"/>
    </source>
</evidence>
<keyword evidence="7" id="KW-0963">Cytoplasm</keyword>
<comment type="similarity">
    <text evidence="7">Belongs to the gamma-glutamyl phosphate reductase family.</text>
</comment>
<dbReference type="Proteomes" id="UP000642993">
    <property type="component" value="Unassembled WGS sequence"/>
</dbReference>
<keyword evidence="5 7" id="KW-0560">Oxidoreductase</keyword>
<evidence type="ECO:0000313" key="11">
    <source>
        <dbReference type="Proteomes" id="UP000642993"/>
    </source>
</evidence>
<dbReference type="EC" id="1.2.1.41" evidence="7"/>
<dbReference type="Pfam" id="PF00171">
    <property type="entry name" value="Aldedh"/>
    <property type="match status" value="1"/>
</dbReference>
<feature type="compositionally biased region" description="Basic and acidic residues" evidence="8">
    <location>
        <begin position="16"/>
        <end position="25"/>
    </location>
</feature>
<dbReference type="Gene3D" id="3.40.309.10">
    <property type="entry name" value="Aldehyde Dehydrogenase, Chain A, domain 2"/>
    <property type="match status" value="1"/>
</dbReference>
<organism evidence="10 11">
    <name type="scientific">Lolliginicoccus lacisalsi</name>
    <dbReference type="NCBI Taxonomy" id="2742202"/>
    <lineage>
        <taxon>Bacteria</taxon>
        <taxon>Bacillati</taxon>
        <taxon>Actinomycetota</taxon>
        <taxon>Actinomycetes</taxon>
        <taxon>Mycobacteriales</taxon>
        <taxon>Hoyosellaceae</taxon>
        <taxon>Lolliginicoccus</taxon>
    </lineage>
</organism>
<dbReference type="InterPro" id="IPR016161">
    <property type="entry name" value="Ald_DH/histidinol_DH"/>
</dbReference>
<dbReference type="NCBIfam" id="NF001221">
    <property type="entry name" value="PRK00197.1"/>
    <property type="match status" value="1"/>
</dbReference>
<sequence length="428" mass="44660">MTTGSTLAGSPSHTSTDLRTHVHDAARRARSASRVLALLTTEQKNAALHAAADAILAATSAILAANDEDIERARAAGTAESLIDRLRLTGARVEGIASGLRQVAGLADPIGEIVQGKTLPNGLELVQKRVPLGVIGIVYEARPNVTVDGFGLSLKSGNAVLLRGSGSAASSNATLVETLRGALTEQGLPADAVQLLPAEDRASVTHLIQARGLVDVVIPRGGAGLINAVVRDATVPTIETGVGNVHVYVHAAADLDIAEKVVLNSKTRRPSVCNTAETLLIDQSIATTAIPRLTQALQEQSVTLHGELPGMVPATDQDWTDEYLSLDIAVKVVDGIDAAIEHIDKYGTSHTEAIITSDLAAAREFTNRVDAAAVMVNASTAFTDGEQFVFGAEIGISTQKLHARGPMGLPELTSTKWIVWGSGHTRPA</sequence>
<dbReference type="Gene3D" id="3.40.605.10">
    <property type="entry name" value="Aldehyde Dehydrogenase, Chain A, domain 1"/>
    <property type="match status" value="1"/>
</dbReference>
<proteinExistence type="inferred from homology"/>
<evidence type="ECO:0000259" key="9">
    <source>
        <dbReference type="Pfam" id="PF00171"/>
    </source>
</evidence>
<evidence type="ECO:0000256" key="3">
    <source>
        <dbReference type="ARBA" id="ARBA00022650"/>
    </source>
</evidence>
<dbReference type="GO" id="GO:0005737">
    <property type="term" value="C:cytoplasm"/>
    <property type="evidence" value="ECO:0007669"/>
    <property type="project" value="UniProtKB-SubCell"/>
</dbReference>
<accession>A0A927JAN7</accession>
<feature type="region of interest" description="Disordered" evidence="8">
    <location>
        <begin position="1"/>
        <end position="25"/>
    </location>
</feature>
<dbReference type="PANTHER" id="PTHR11063">
    <property type="entry name" value="GLUTAMATE SEMIALDEHYDE DEHYDROGENASE"/>
    <property type="match status" value="1"/>
</dbReference>
<name>A0A927JAN7_9ACTN</name>
<evidence type="ECO:0000256" key="4">
    <source>
        <dbReference type="ARBA" id="ARBA00022857"/>
    </source>
</evidence>
<dbReference type="InterPro" id="IPR016162">
    <property type="entry name" value="Ald_DH_N"/>
</dbReference>
<feature type="compositionally biased region" description="Polar residues" evidence="8">
    <location>
        <begin position="1"/>
        <end position="15"/>
    </location>
</feature>
<dbReference type="RefSeq" id="WP_192038141.1">
    <property type="nucleotide sequence ID" value="NZ_JACYWE010000002.1"/>
</dbReference>
<dbReference type="InterPro" id="IPR016163">
    <property type="entry name" value="Ald_DH_C"/>
</dbReference>
<evidence type="ECO:0000256" key="6">
    <source>
        <dbReference type="ARBA" id="ARBA00049024"/>
    </source>
</evidence>
<evidence type="ECO:0000256" key="2">
    <source>
        <dbReference type="ARBA" id="ARBA00022605"/>
    </source>
</evidence>
<dbReference type="SUPFAM" id="SSF53720">
    <property type="entry name" value="ALDH-like"/>
    <property type="match status" value="1"/>
</dbReference>
<keyword evidence="3 7" id="KW-0641">Proline biosynthesis</keyword>
<comment type="function">
    <text evidence="7">Catalyzes the NADPH-dependent reduction of L-glutamate 5-phosphate into L-glutamate 5-semialdehyde and phosphate. The product spontaneously undergoes cyclization to form 1-pyrroline-5-carboxylate.</text>
</comment>
<evidence type="ECO:0000256" key="7">
    <source>
        <dbReference type="HAMAP-Rule" id="MF_00412"/>
    </source>
</evidence>
<dbReference type="PROSITE" id="PS01223">
    <property type="entry name" value="PROA"/>
    <property type="match status" value="1"/>
</dbReference>
<dbReference type="InterPro" id="IPR012134">
    <property type="entry name" value="Glu-5-SA_DH"/>
</dbReference>
<feature type="domain" description="Aldehyde dehydrogenase" evidence="9">
    <location>
        <begin position="19"/>
        <end position="302"/>
    </location>
</feature>
<dbReference type="InterPro" id="IPR020593">
    <property type="entry name" value="G-glutamylP_reductase_CS"/>
</dbReference>
<comment type="subcellular location">
    <subcellularLocation>
        <location evidence="7">Cytoplasm</location>
    </subcellularLocation>
</comment>
<dbReference type="NCBIfam" id="TIGR00407">
    <property type="entry name" value="proA"/>
    <property type="match status" value="1"/>
</dbReference>
<comment type="catalytic activity">
    <reaction evidence="6 7">
        <text>L-glutamate 5-semialdehyde + phosphate + NADP(+) = L-glutamyl 5-phosphate + NADPH + H(+)</text>
        <dbReference type="Rhea" id="RHEA:19541"/>
        <dbReference type="ChEBI" id="CHEBI:15378"/>
        <dbReference type="ChEBI" id="CHEBI:43474"/>
        <dbReference type="ChEBI" id="CHEBI:57783"/>
        <dbReference type="ChEBI" id="CHEBI:58066"/>
        <dbReference type="ChEBI" id="CHEBI:58274"/>
        <dbReference type="ChEBI" id="CHEBI:58349"/>
        <dbReference type="EC" id="1.2.1.41"/>
    </reaction>
</comment>
<keyword evidence="11" id="KW-1185">Reference proteome</keyword>
<dbReference type="GO" id="GO:0050661">
    <property type="term" value="F:NADP binding"/>
    <property type="evidence" value="ECO:0007669"/>
    <property type="project" value="InterPro"/>
</dbReference>
<keyword evidence="2 7" id="KW-0028">Amino-acid biosynthesis</keyword>
<dbReference type="InterPro" id="IPR015590">
    <property type="entry name" value="Aldehyde_DH_dom"/>
</dbReference>
<comment type="pathway">
    <text evidence="1 7">Amino-acid biosynthesis; L-proline biosynthesis; L-glutamate 5-semialdehyde from L-glutamate: step 2/2.</text>
</comment>
<dbReference type="GO" id="GO:0055129">
    <property type="term" value="P:L-proline biosynthetic process"/>
    <property type="evidence" value="ECO:0007669"/>
    <property type="project" value="UniProtKB-UniRule"/>
</dbReference>
<dbReference type="PIRSF" id="PIRSF000151">
    <property type="entry name" value="GPR"/>
    <property type="match status" value="1"/>
</dbReference>
<evidence type="ECO:0000256" key="1">
    <source>
        <dbReference type="ARBA" id="ARBA00004985"/>
    </source>
</evidence>
<evidence type="ECO:0000313" key="10">
    <source>
        <dbReference type="EMBL" id="MBD8505660.1"/>
    </source>
</evidence>
<dbReference type="InterPro" id="IPR000965">
    <property type="entry name" value="GPR_dom"/>
</dbReference>
<protein>
    <recommendedName>
        <fullName evidence="7">Gamma-glutamyl phosphate reductase</fullName>
        <shortName evidence="7">GPR</shortName>
        <ecNumber evidence="7">1.2.1.41</ecNumber>
    </recommendedName>
    <alternativeName>
        <fullName evidence="7">Glutamate-5-semialdehyde dehydrogenase</fullName>
    </alternativeName>
    <alternativeName>
        <fullName evidence="7">Glutamyl-gamma-semialdehyde dehydrogenase</fullName>
        <shortName evidence="7">GSA dehydrogenase</shortName>
    </alternativeName>
</protein>
<dbReference type="GO" id="GO:0004350">
    <property type="term" value="F:glutamate-5-semialdehyde dehydrogenase activity"/>
    <property type="evidence" value="ECO:0007669"/>
    <property type="project" value="UniProtKB-UniRule"/>
</dbReference>
<comment type="caution">
    <text evidence="10">The sequence shown here is derived from an EMBL/GenBank/DDBJ whole genome shotgun (WGS) entry which is preliminary data.</text>
</comment>
<dbReference type="AlphaFoldDB" id="A0A927JAN7"/>
<dbReference type="FunFam" id="3.40.309.10:FF:000006">
    <property type="entry name" value="Gamma-glutamyl phosphate reductase"/>
    <property type="match status" value="1"/>
</dbReference>
<evidence type="ECO:0000256" key="8">
    <source>
        <dbReference type="SAM" id="MobiDB-lite"/>
    </source>
</evidence>
<dbReference type="CDD" id="cd07079">
    <property type="entry name" value="ALDH_F18-19_ProA-GPR"/>
    <property type="match status" value="1"/>
</dbReference>
<dbReference type="EMBL" id="JACYWE010000002">
    <property type="protein sequence ID" value="MBD8505660.1"/>
    <property type="molecule type" value="Genomic_DNA"/>
</dbReference>
<dbReference type="HAMAP" id="MF_00412">
    <property type="entry name" value="ProA"/>
    <property type="match status" value="1"/>
</dbReference>
<keyword evidence="4 7" id="KW-0521">NADP</keyword>
<gene>
    <name evidence="7" type="primary">proA</name>
    <name evidence="10" type="ORF">HT102_04055</name>
</gene>
<reference evidence="10" key="1">
    <citation type="submission" date="2020-09" db="EMBL/GenBank/DDBJ databases">
        <title>Hoyosella lacisalsi sp. nov., a halotolerant actinobacterium isolated from soil of Lake Gudzhirganskoe.</title>
        <authorList>
            <person name="Yang Q."/>
            <person name="Guo P.Y."/>
            <person name="Liu S.W."/>
            <person name="Li F.N."/>
            <person name="Sun C.H."/>
        </authorList>
    </citation>
    <scope>NUCLEOTIDE SEQUENCE</scope>
    <source>
        <strain evidence="10">G463</strain>
    </source>
</reference>